<gene>
    <name evidence="2" type="ORF">MELLADRAFT_93618</name>
</gene>
<dbReference type="InParanoid" id="F4R9U9"/>
<protein>
    <recommendedName>
        <fullName evidence="4">USP domain-containing protein</fullName>
    </recommendedName>
</protein>
<dbReference type="OrthoDB" id="2507224at2759"/>
<evidence type="ECO:0000313" key="2">
    <source>
        <dbReference type="EMBL" id="EGG10588.1"/>
    </source>
</evidence>
<feature type="compositionally biased region" description="Polar residues" evidence="1">
    <location>
        <begin position="257"/>
        <end position="281"/>
    </location>
</feature>
<organism evidence="3">
    <name type="scientific">Melampsora larici-populina (strain 98AG31 / pathotype 3-4-7)</name>
    <name type="common">Poplar leaf rust fungus</name>
    <dbReference type="NCBI Taxonomy" id="747676"/>
    <lineage>
        <taxon>Eukaryota</taxon>
        <taxon>Fungi</taxon>
        <taxon>Dikarya</taxon>
        <taxon>Basidiomycota</taxon>
        <taxon>Pucciniomycotina</taxon>
        <taxon>Pucciniomycetes</taxon>
        <taxon>Pucciniales</taxon>
        <taxon>Melampsoraceae</taxon>
        <taxon>Melampsora</taxon>
    </lineage>
</organism>
<feature type="compositionally biased region" description="Polar residues" evidence="1">
    <location>
        <begin position="731"/>
        <end position="741"/>
    </location>
</feature>
<proteinExistence type="predicted"/>
<evidence type="ECO:0000256" key="1">
    <source>
        <dbReference type="SAM" id="MobiDB-lite"/>
    </source>
</evidence>
<evidence type="ECO:0000313" key="3">
    <source>
        <dbReference type="Proteomes" id="UP000001072"/>
    </source>
</evidence>
<feature type="region of interest" description="Disordered" evidence="1">
    <location>
        <begin position="218"/>
        <end position="281"/>
    </location>
</feature>
<evidence type="ECO:0008006" key="4">
    <source>
        <dbReference type="Google" id="ProtNLM"/>
    </source>
</evidence>
<reference evidence="3" key="1">
    <citation type="journal article" date="2011" name="Proc. Natl. Acad. Sci. U.S.A.">
        <title>Obligate biotrophy features unraveled by the genomic analysis of rust fungi.</title>
        <authorList>
            <person name="Duplessis S."/>
            <person name="Cuomo C.A."/>
            <person name="Lin Y.-C."/>
            <person name="Aerts A."/>
            <person name="Tisserant E."/>
            <person name="Veneault-Fourrey C."/>
            <person name="Joly D.L."/>
            <person name="Hacquard S."/>
            <person name="Amselem J."/>
            <person name="Cantarel B.L."/>
            <person name="Chiu R."/>
            <person name="Coutinho P.M."/>
            <person name="Feau N."/>
            <person name="Field M."/>
            <person name="Frey P."/>
            <person name="Gelhaye E."/>
            <person name="Goldberg J."/>
            <person name="Grabherr M.G."/>
            <person name="Kodira C.D."/>
            <person name="Kohler A."/>
            <person name="Kuees U."/>
            <person name="Lindquist E.A."/>
            <person name="Lucas S.M."/>
            <person name="Mago R."/>
            <person name="Mauceli E."/>
            <person name="Morin E."/>
            <person name="Murat C."/>
            <person name="Pangilinan J.L."/>
            <person name="Park R."/>
            <person name="Pearson M."/>
            <person name="Quesneville H."/>
            <person name="Rouhier N."/>
            <person name="Sakthikumar S."/>
            <person name="Salamov A.A."/>
            <person name="Schmutz J."/>
            <person name="Selles B."/>
            <person name="Shapiro H."/>
            <person name="Tanguay P."/>
            <person name="Tuskan G.A."/>
            <person name="Henrissat B."/>
            <person name="Van de Peer Y."/>
            <person name="Rouze P."/>
            <person name="Ellis J.G."/>
            <person name="Dodds P.N."/>
            <person name="Schein J.E."/>
            <person name="Zhong S."/>
            <person name="Hamelin R.C."/>
            <person name="Grigoriev I.V."/>
            <person name="Szabo L.J."/>
            <person name="Martin F."/>
        </authorList>
    </citation>
    <scope>NUCLEOTIDE SEQUENCE [LARGE SCALE GENOMIC DNA]</scope>
    <source>
        <strain evidence="3">98AG31 / pathotype 3-4-7</strain>
    </source>
</reference>
<dbReference type="RefSeq" id="XP_007406057.1">
    <property type="nucleotide sequence ID" value="XM_007405995.1"/>
</dbReference>
<dbReference type="AlphaFoldDB" id="F4R9U9"/>
<dbReference type="Proteomes" id="UP000001072">
    <property type="component" value="Unassembled WGS sequence"/>
</dbReference>
<dbReference type="VEuPathDB" id="FungiDB:MELLADRAFT_93618"/>
<name>F4R9U9_MELLP</name>
<feature type="compositionally biased region" description="Basic residues" evidence="1">
    <location>
        <begin position="242"/>
        <end position="253"/>
    </location>
</feature>
<feature type="region of interest" description="Disordered" evidence="1">
    <location>
        <begin position="712"/>
        <end position="741"/>
    </location>
</feature>
<accession>F4R9U9</accession>
<keyword evidence="3" id="KW-1185">Reference proteome</keyword>
<feature type="region of interest" description="Disordered" evidence="1">
    <location>
        <begin position="121"/>
        <end position="151"/>
    </location>
</feature>
<dbReference type="KEGG" id="mlr:MELLADRAFT_93618"/>
<sequence length="741" mass="83460">MMVEQVVDFSLAQKLGFQEAYMEVFNCNDKNTALSKLHGCEWHFLQAVTRIKKNHKIVKLKQVGMWEKKCKNLLLPDGPGVDDLDTRFEELRRLFPLAKKWIEWWSAADIQSMLFPARKQKPLDDPPLPGEESDDESDGPRRRVDLPSTTNGQESMHRVYYILCDGKCEIIPGIIQLIAFAQCMEKDYHLVKKGVSITYGNTSQDTWQQVVKAIGMAPPTKRKFTRNDGRAPDTTEELLGNKSKKKDQPKKLGRPIGSQNINRNPLTTYQSYSSGNTPGTRNRCWQTATLETLYAIFNPTWSRYLTVNSTNLVNVLARHFTARCTFEITGLKFATSMTRWQTLLHKAIQATSKSYEDDKFASADGFIEQLLAPVNDRKSTLRPLFEHTMIKTVACLRNPEHTTINSQRRATLHVIPSTFTNASLSYSDVPLLISRWMSDGLSTEGVLCGQCHPEKNRKAGVSVKNPSFVQNIFKIEITDPLKAPLHLYFQVDGIVGLSPTERERYQGETNWPARFKAGTVDYFLVSRGYWANYHYWARVVCSIDGILGVWLYDERENGGIAQLEGADITSIGGCSPDTSWLFYSRKPQGEELDQIKASIRHLLDSFPENTSKIPFSIPSQNFPFGGQLTEDNERLPSPELHNTNLDIDLNQTSLIHLEAGMFSEEEDVTVVPQDTDPTTKISTTKISVIGKIRKAKSEVAVKGNKQVTKVTKSKSQVASKGAKDVTKAKTGMSSILKKTTS</sequence>
<dbReference type="EMBL" id="GL883094">
    <property type="protein sequence ID" value="EGG10588.1"/>
    <property type="molecule type" value="Genomic_DNA"/>
</dbReference>
<dbReference type="GeneID" id="18936633"/>
<dbReference type="HOGENOM" id="CLU_005992_2_1_1"/>